<feature type="chain" id="PRO_5036874070" evidence="3">
    <location>
        <begin position="19"/>
        <end position="412"/>
    </location>
</feature>
<dbReference type="GO" id="GO:0009306">
    <property type="term" value="P:protein secretion"/>
    <property type="evidence" value="ECO:0007669"/>
    <property type="project" value="TreeGrafter"/>
</dbReference>
<name>A0A922SNG5_SPOEX</name>
<dbReference type="PANTHER" id="PTHR23158">
    <property type="entry name" value="MELANOMA INHIBITORY ACTIVITY-RELATED"/>
    <property type="match status" value="1"/>
</dbReference>
<dbReference type="GO" id="GO:0006888">
    <property type="term" value="P:endoplasmic reticulum to Golgi vesicle-mediated transport"/>
    <property type="evidence" value="ECO:0007669"/>
    <property type="project" value="TreeGrafter"/>
</dbReference>
<feature type="compositionally biased region" description="Polar residues" evidence="2">
    <location>
        <begin position="270"/>
        <end position="280"/>
    </location>
</feature>
<reference evidence="4" key="1">
    <citation type="journal article" date="2021" name="G3 (Bethesda)">
        <title>Genome and transcriptome analysis of the beet armyworm Spodoptera exigua reveals targets for pest control. .</title>
        <authorList>
            <person name="Simon S."/>
            <person name="Breeschoten T."/>
            <person name="Jansen H.J."/>
            <person name="Dirks R.P."/>
            <person name="Schranz M.E."/>
            <person name="Ros V.I.D."/>
        </authorList>
    </citation>
    <scope>NUCLEOTIDE SEQUENCE</scope>
    <source>
        <strain evidence="4">TB_SE_WUR_2020</strain>
    </source>
</reference>
<feature type="compositionally biased region" description="Polar residues" evidence="2">
    <location>
        <begin position="139"/>
        <end position="164"/>
    </location>
</feature>
<comment type="caution">
    <text evidence="4">The sequence shown here is derived from an EMBL/GenBank/DDBJ whole genome shotgun (WGS) entry which is preliminary data.</text>
</comment>
<evidence type="ECO:0000256" key="3">
    <source>
        <dbReference type="SAM" id="SignalP"/>
    </source>
</evidence>
<feature type="compositionally biased region" description="Acidic residues" evidence="2">
    <location>
        <begin position="167"/>
        <end position="185"/>
    </location>
</feature>
<feature type="compositionally biased region" description="Polar residues" evidence="2">
    <location>
        <begin position="201"/>
        <end position="242"/>
    </location>
</feature>
<keyword evidence="1" id="KW-0175">Coiled coil</keyword>
<dbReference type="GO" id="GO:0035459">
    <property type="term" value="P:vesicle cargo loading"/>
    <property type="evidence" value="ECO:0007669"/>
    <property type="project" value="TreeGrafter"/>
</dbReference>
<proteinExistence type="predicted"/>
<dbReference type="AlphaFoldDB" id="A0A922SNG5"/>
<feature type="region of interest" description="Disordered" evidence="2">
    <location>
        <begin position="382"/>
        <end position="412"/>
    </location>
</feature>
<dbReference type="Gene3D" id="2.30.30.40">
    <property type="entry name" value="SH3 Domains"/>
    <property type="match status" value="1"/>
</dbReference>
<accession>A0A922SNG5</accession>
<evidence type="ECO:0000313" key="5">
    <source>
        <dbReference type="Proteomes" id="UP000814243"/>
    </source>
</evidence>
<evidence type="ECO:0000256" key="2">
    <source>
        <dbReference type="SAM" id="MobiDB-lite"/>
    </source>
</evidence>
<dbReference type="GO" id="GO:0070971">
    <property type="term" value="C:endoplasmic reticulum exit site"/>
    <property type="evidence" value="ECO:0007669"/>
    <property type="project" value="TreeGrafter"/>
</dbReference>
<evidence type="ECO:0000313" key="4">
    <source>
        <dbReference type="EMBL" id="KAH9644957.1"/>
    </source>
</evidence>
<dbReference type="Proteomes" id="UP000814243">
    <property type="component" value="Unassembled WGS sequence"/>
</dbReference>
<feature type="region of interest" description="Disordered" evidence="2">
    <location>
        <begin position="139"/>
        <end position="370"/>
    </location>
</feature>
<dbReference type="EMBL" id="JACEFF010000059">
    <property type="protein sequence ID" value="KAH9644957.1"/>
    <property type="molecule type" value="Genomic_DNA"/>
</dbReference>
<protein>
    <submittedName>
        <fullName evidence="4">Uncharacterized protein</fullName>
    </submittedName>
</protein>
<feature type="compositionally biased region" description="Low complexity" evidence="2">
    <location>
        <begin position="392"/>
        <end position="406"/>
    </location>
</feature>
<evidence type="ECO:0000256" key="1">
    <source>
        <dbReference type="ARBA" id="ARBA00023054"/>
    </source>
</evidence>
<dbReference type="PANTHER" id="PTHR23158:SF33">
    <property type="entry name" value="TRANSPORT AND GOLGI ORGANIZATION PROTEIN 1"/>
    <property type="match status" value="1"/>
</dbReference>
<keyword evidence="3" id="KW-0732">Signal</keyword>
<sequence length="412" mass="44824">MIVLKLILFTLFISVSKCRTPDKVYCANKDCNGPISKVKTLLSYNSGDPDLISFRGNSEAIVYMKSAGTNPDLWFVDIGGTTGFVNKKFLRETKVLERNLQVVPYEVEKQESVKPDKVQQPHEVIEGTTIYTTESAVNVAQQDTSTELPATPTNEELTPSLNSAEENTNEDEDGEDDEDIEEEGNVSDTNKNNDDSNTDSPNMAPSTEDTTATSSTNQNVELPSRNTPESPASTADNNSEQNEPVKEQDSSEHPNDVPPEAPPLQQLLATNSNGMLNSDSVIEVPEKQDFLQNSLMESEQNDGKEQNTSSVYNNAENTSQETLTETNVPNGNSLNDVVENLNGDIVNNPENEASVNPISEPEVPPVNESVLPPVNEPIVPPVNEPLAPVNQPVAPENEPVAPENEPIAPLAK</sequence>
<feature type="compositionally biased region" description="Polar residues" evidence="2">
    <location>
        <begin position="348"/>
        <end position="357"/>
    </location>
</feature>
<feature type="signal peptide" evidence="3">
    <location>
        <begin position="1"/>
        <end position="18"/>
    </location>
</feature>
<dbReference type="GO" id="GO:0005789">
    <property type="term" value="C:endoplasmic reticulum membrane"/>
    <property type="evidence" value="ECO:0007669"/>
    <property type="project" value="TreeGrafter"/>
</dbReference>
<organism evidence="4 5">
    <name type="scientific">Spodoptera exigua</name>
    <name type="common">Beet armyworm</name>
    <name type="synonym">Noctua fulgens</name>
    <dbReference type="NCBI Taxonomy" id="7107"/>
    <lineage>
        <taxon>Eukaryota</taxon>
        <taxon>Metazoa</taxon>
        <taxon>Ecdysozoa</taxon>
        <taxon>Arthropoda</taxon>
        <taxon>Hexapoda</taxon>
        <taxon>Insecta</taxon>
        <taxon>Pterygota</taxon>
        <taxon>Neoptera</taxon>
        <taxon>Endopterygota</taxon>
        <taxon>Lepidoptera</taxon>
        <taxon>Glossata</taxon>
        <taxon>Ditrysia</taxon>
        <taxon>Noctuoidea</taxon>
        <taxon>Noctuidae</taxon>
        <taxon>Amphipyrinae</taxon>
        <taxon>Spodoptera</taxon>
    </lineage>
</organism>
<feature type="compositionally biased region" description="Basic and acidic residues" evidence="2">
    <location>
        <begin position="243"/>
        <end position="255"/>
    </location>
</feature>
<gene>
    <name evidence="4" type="ORF">HF086_001724</name>
</gene>
<feature type="compositionally biased region" description="Polar residues" evidence="2">
    <location>
        <begin position="306"/>
        <end position="335"/>
    </location>
</feature>
<dbReference type="InterPro" id="IPR051500">
    <property type="entry name" value="cTAGE_MIA/OTOR"/>
</dbReference>